<dbReference type="EMBL" id="AGUD01000003">
    <property type="protein sequence ID" value="EHN13053.1"/>
    <property type="molecule type" value="Genomic_DNA"/>
</dbReference>
<dbReference type="Proteomes" id="UP000005143">
    <property type="component" value="Unassembled WGS sequence"/>
</dbReference>
<sequence length="39" mass="4314">MGFCIANPLPAALLVVQAVIFNRVARTIAATFSGRRRRR</sequence>
<gene>
    <name evidence="1" type="ORF">PAI11_00540</name>
</gene>
<protein>
    <submittedName>
        <fullName evidence="1">Uncharacterized protein</fullName>
    </submittedName>
</protein>
<organism evidence="1 2">
    <name type="scientific">Patulibacter medicamentivorans</name>
    <dbReference type="NCBI Taxonomy" id="1097667"/>
    <lineage>
        <taxon>Bacteria</taxon>
        <taxon>Bacillati</taxon>
        <taxon>Actinomycetota</taxon>
        <taxon>Thermoleophilia</taxon>
        <taxon>Solirubrobacterales</taxon>
        <taxon>Patulibacteraceae</taxon>
        <taxon>Patulibacter</taxon>
    </lineage>
</organism>
<evidence type="ECO:0000313" key="2">
    <source>
        <dbReference type="Proteomes" id="UP000005143"/>
    </source>
</evidence>
<keyword evidence="2" id="KW-1185">Reference proteome</keyword>
<name>H0DZU9_9ACTN</name>
<reference evidence="1 2" key="1">
    <citation type="journal article" date="2013" name="Biodegradation">
        <title>Quantitative proteomic analysis of ibuprofen-degrading Patulibacter sp. strain I11.</title>
        <authorList>
            <person name="Almeida B."/>
            <person name="Kjeldal H."/>
            <person name="Lolas I."/>
            <person name="Knudsen A.D."/>
            <person name="Carvalho G."/>
            <person name="Nielsen K.L."/>
            <person name="Barreto Crespo M.T."/>
            <person name="Stensballe A."/>
            <person name="Nielsen J.L."/>
        </authorList>
    </citation>
    <scope>NUCLEOTIDE SEQUENCE [LARGE SCALE GENOMIC DNA]</scope>
    <source>
        <strain evidence="1 2">I11</strain>
    </source>
</reference>
<dbReference type="AlphaFoldDB" id="H0DZU9"/>
<accession>H0DZU9</accession>
<evidence type="ECO:0000313" key="1">
    <source>
        <dbReference type="EMBL" id="EHN13053.1"/>
    </source>
</evidence>
<proteinExistence type="predicted"/>
<comment type="caution">
    <text evidence="1">The sequence shown here is derived from an EMBL/GenBank/DDBJ whole genome shotgun (WGS) entry which is preliminary data.</text>
</comment>